<evidence type="ECO:0000256" key="3">
    <source>
        <dbReference type="ARBA" id="ARBA00022833"/>
    </source>
</evidence>
<evidence type="ECO:0000256" key="1">
    <source>
        <dbReference type="ARBA" id="ARBA00022448"/>
    </source>
</evidence>
<dbReference type="GO" id="GO:0016887">
    <property type="term" value="F:ATP hydrolysis activity"/>
    <property type="evidence" value="ECO:0007669"/>
    <property type="project" value="InterPro"/>
</dbReference>
<evidence type="ECO:0000256" key="2">
    <source>
        <dbReference type="ARBA" id="ARBA00022475"/>
    </source>
</evidence>
<dbReference type="STRING" id="990268.JCM19235_1564"/>
<dbReference type="Gene3D" id="3.40.50.300">
    <property type="entry name" value="P-loop containing nucleotide triphosphate hydrolases"/>
    <property type="match status" value="1"/>
</dbReference>
<keyword evidence="1" id="KW-0813">Transport</keyword>
<comment type="caution">
    <text evidence="7">The sequence shown here is derived from an EMBL/GenBank/DDBJ whole genome shotgun (WGS) entry which is preliminary data.</text>
</comment>
<dbReference type="InterPro" id="IPR050153">
    <property type="entry name" value="Metal_Ion_Import_ABC"/>
</dbReference>
<organism evidence="7 8">
    <name type="scientific">Vibrio maritimus</name>
    <dbReference type="NCBI Taxonomy" id="990268"/>
    <lineage>
        <taxon>Bacteria</taxon>
        <taxon>Pseudomonadati</taxon>
        <taxon>Pseudomonadota</taxon>
        <taxon>Gammaproteobacteria</taxon>
        <taxon>Vibrionales</taxon>
        <taxon>Vibrionaceae</taxon>
        <taxon>Vibrio</taxon>
    </lineage>
</organism>
<gene>
    <name evidence="7" type="ORF">JCM19235_1564</name>
</gene>
<dbReference type="AlphaFoldDB" id="A0A090SQS9"/>
<reference evidence="7 8" key="1">
    <citation type="submission" date="2014-09" db="EMBL/GenBank/DDBJ databases">
        <title>Vibrio maritimus JCM 19235. (C45) whole genome shotgun sequence.</title>
        <authorList>
            <person name="Sawabe T."/>
            <person name="Meirelles P."/>
            <person name="Nakanishi M."/>
            <person name="Sayaka M."/>
            <person name="Hattori M."/>
            <person name="Ohkuma M."/>
        </authorList>
    </citation>
    <scope>NUCLEOTIDE SEQUENCE [LARGE SCALE GENOMIC DNA]</scope>
    <source>
        <strain evidence="8">JCM19235</strain>
    </source>
</reference>
<evidence type="ECO:0000256" key="5">
    <source>
        <dbReference type="ARBA" id="ARBA00023136"/>
    </source>
</evidence>
<dbReference type="InterPro" id="IPR027417">
    <property type="entry name" value="P-loop_NTPase"/>
</dbReference>
<dbReference type="SUPFAM" id="SSF52540">
    <property type="entry name" value="P-loop containing nucleoside triphosphate hydrolases"/>
    <property type="match status" value="1"/>
</dbReference>
<evidence type="ECO:0000313" key="8">
    <source>
        <dbReference type="Proteomes" id="UP000029228"/>
    </source>
</evidence>
<dbReference type="PANTHER" id="PTHR42734">
    <property type="entry name" value="METAL TRANSPORT SYSTEM ATP-BINDING PROTEIN TM_0124-RELATED"/>
    <property type="match status" value="1"/>
</dbReference>
<dbReference type="GO" id="GO:0010043">
    <property type="term" value="P:response to zinc ion"/>
    <property type="evidence" value="ECO:0007669"/>
    <property type="project" value="TreeGrafter"/>
</dbReference>
<keyword evidence="5" id="KW-0472">Membrane</keyword>
<keyword evidence="8" id="KW-1185">Reference proteome</keyword>
<feature type="domain" description="ABC transporter" evidence="6">
    <location>
        <begin position="2"/>
        <end position="31"/>
    </location>
</feature>
<evidence type="ECO:0000256" key="4">
    <source>
        <dbReference type="ARBA" id="ARBA00022967"/>
    </source>
</evidence>
<dbReference type="PANTHER" id="PTHR42734:SF9">
    <property type="entry name" value="ZINC IMPORT ATP-BINDING PROTEIN ZNUC"/>
    <property type="match status" value="1"/>
</dbReference>
<evidence type="ECO:0000313" key="7">
    <source>
        <dbReference type="EMBL" id="GAL21742.1"/>
    </source>
</evidence>
<dbReference type="Pfam" id="PF00005">
    <property type="entry name" value="ABC_tran"/>
    <property type="match status" value="1"/>
</dbReference>
<dbReference type="EMBL" id="BBMR01000009">
    <property type="protein sequence ID" value="GAL21742.1"/>
    <property type="molecule type" value="Genomic_DNA"/>
</dbReference>
<keyword evidence="3" id="KW-0862">Zinc</keyword>
<name>A0A090SQS9_9VIBR</name>
<dbReference type="Proteomes" id="UP000029228">
    <property type="component" value="Unassembled WGS sequence"/>
</dbReference>
<dbReference type="InterPro" id="IPR003439">
    <property type="entry name" value="ABC_transporter-like_ATP-bd"/>
</dbReference>
<evidence type="ECO:0000259" key="6">
    <source>
        <dbReference type="Pfam" id="PF00005"/>
    </source>
</evidence>
<proteinExistence type="predicted"/>
<keyword evidence="2" id="KW-1003">Cell membrane</keyword>
<dbReference type="GO" id="GO:0005524">
    <property type="term" value="F:ATP binding"/>
    <property type="evidence" value="ECO:0007669"/>
    <property type="project" value="InterPro"/>
</dbReference>
<keyword evidence="4" id="KW-1278">Translocase</keyword>
<sequence length="39" mass="4337">MHQLSGGENQRVLLARALLHRPDILVLDEPAQASTSKDR</sequence>
<reference evidence="7 8" key="2">
    <citation type="submission" date="2014-09" db="EMBL/GenBank/DDBJ databases">
        <authorList>
            <consortium name="NBRP consortium"/>
            <person name="Sawabe T."/>
            <person name="Meirelles P."/>
            <person name="Nakanishi M."/>
            <person name="Sayaka M."/>
            <person name="Hattori M."/>
            <person name="Ohkuma M."/>
        </authorList>
    </citation>
    <scope>NUCLEOTIDE SEQUENCE [LARGE SCALE GENOMIC DNA]</scope>
    <source>
        <strain evidence="8">JCM19235</strain>
    </source>
</reference>
<protein>
    <recommendedName>
        <fullName evidence="6">ABC transporter domain-containing protein</fullName>
    </recommendedName>
</protein>
<accession>A0A090SQS9</accession>